<gene>
    <name evidence="1" type="ORF">CP49_36935</name>
</gene>
<dbReference type="AlphaFoldDB" id="A0A0R3KFI2"/>
<evidence type="ECO:0008006" key="3">
    <source>
        <dbReference type="Google" id="ProtNLM"/>
    </source>
</evidence>
<name>A0A0R3KFI2_9BRAD</name>
<reference evidence="1 2" key="1">
    <citation type="submission" date="2014-03" db="EMBL/GenBank/DDBJ databases">
        <title>Bradyrhizobium valentinum sp. nov., isolated from effective nodules of Lupinus mariae-josephae, a lupine endemic of basic-lime soils in Eastern Spain.</title>
        <authorList>
            <person name="Duran D."/>
            <person name="Rey L."/>
            <person name="Navarro A."/>
            <person name="Busquets A."/>
            <person name="Imperial J."/>
            <person name="Ruiz-Argueso T."/>
        </authorList>
    </citation>
    <scope>NUCLEOTIDE SEQUENCE [LARGE SCALE GENOMIC DNA]</scope>
    <source>
        <strain evidence="1 2">LmjM3</strain>
    </source>
</reference>
<evidence type="ECO:0000313" key="1">
    <source>
        <dbReference type="EMBL" id="KRQ94385.1"/>
    </source>
</evidence>
<organism evidence="1 2">
    <name type="scientific">Bradyrhizobium valentinum</name>
    <dbReference type="NCBI Taxonomy" id="1518501"/>
    <lineage>
        <taxon>Bacteria</taxon>
        <taxon>Pseudomonadati</taxon>
        <taxon>Pseudomonadota</taxon>
        <taxon>Alphaproteobacteria</taxon>
        <taxon>Hyphomicrobiales</taxon>
        <taxon>Nitrobacteraceae</taxon>
        <taxon>Bradyrhizobium</taxon>
    </lineage>
</organism>
<dbReference type="Proteomes" id="UP000051913">
    <property type="component" value="Unassembled WGS sequence"/>
</dbReference>
<protein>
    <recommendedName>
        <fullName evidence="3">Integrase DNA-binding domain-containing protein</fullName>
    </recommendedName>
</protein>
<evidence type="ECO:0000313" key="2">
    <source>
        <dbReference type="Proteomes" id="UP000051913"/>
    </source>
</evidence>
<dbReference type="RefSeq" id="WP_057855017.1">
    <property type="nucleotide sequence ID" value="NZ_LLXX01000211.1"/>
</dbReference>
<sequence length="344" mass="39944">MVRRAELTPKLVFEIDPPKTGERWVADTKIKGFGLRLWSTASGGQKAFAIRAAKRNGKMIRKTYDPNIAWRRRLGFSYADREDKFGLGEYLEDARDWAKDEIDRIKGKLTGTEQAWIEHRAVGELVKSLPLGRAGDSLLRGLKLNNASQKYLDRLDKLFASKISKALEETPLAKLKPGQVARALARADLSAGNVRTLRSFVSQILERGASFHGPLGRFHDEFASSFSTEWDRVRKVRYPALNKLSDKRYRQIFDILESETEYRQQALAIRIYFEFRAPLTRILRAEWNQIYGPHWYPYAPDEKEFWFECRENIENDAKRILDQIRQLGAPEFDGNRFWFPDQLP</sequence>
<keyword evidence="2" id="KW-1185">Reference proteome</keyword>
<comment type="caution">
    <text evidence="1">The sequence shown here is derived from an EMBL/GenBank/DDBJ whole genome shotgun (WGS) entry which is preliminary data.</text>
</comment>
<proteinExistence type="predicted"/>
<dbReference type="EMBL" id="LLXX01000211">
    <property type="protein sequence ID" value="KRQ94385.1"/>
    <property type="molecule type" value="Genomic_DNA"/>
</dbReference>
<accession>A0A0R3KFI2</accession>